<evidence type="ECO:0000256" key="1">
    <source>
        <dbReference type="ARBA" id="ARBA00004236"/>
    </source>
</evidence>
<evidence type="ECO:0000256" key="3">
    <source>
        <dbReference type="ARBA" id="ARBA00022729"/>
    </source>
</evidence>
<evidence type="ECO:0000259" key="6">
    <source>
        <dbReference type="Pfam" id="PF02608"/>
    </source>
</evidence>
<protein>
    <submittedName>
        <fullName evidence="7">Basic membrane lipoprotein</fullName>
    </submittedName>
</protein>
<dbReference type="KEGG" id="ipo:Ilyop_0138"/>
<keyword evidence="8" id="KW-1185">Reference proteome</keyword>
<evidence type="ECO:0000313" key="7">
    <source>
        <dbReference type="EMBL" id="ADO81927.1"/>
    </source>
</evidence>
<evidence type="ECO:0000313" key="8">
    <source>
        <dbReference type="Proteomes" id="UP000006875"/>
    </source>
</evidence>
<name>E3H731_ILYPC</name>
<keyword evidence="2" id="KW-1003">Cell membrane</keyword>
<sequence>MKRMKFLSKFIMGLLMFVSVFTFFGCGKKAEESSSEAIKIALILPSTIDDMAWSQAMYEGAKAVQEKLGEDKVELKFSERLGNPIEAGVALREYASEDYDIVIAHGAQYESVISEVAADFPEVSFAYGGYGVKADNVFGYDVDAHEGSFLLGMLAGLKTKTNIIGIVGPVAAGESIKYNSGFIQGVKYVNPEADVRIAYTGSFGDTVAAGEIARTHVNAGADILTGTSQQSVGAIKVVSQYDGIYWFGNNIDQTVLAPNSILACELYIFEGLISQFVEKRAAGVKGGEGFHMTLENKMLDLTFNDELKDIFTGEELEKINVAMDEIKTGSRKVEAIVK</sequence>
<dbReference type="eggNOG" id="COG1744">
    <property type="taxonomic scope" value="Bacteria"/>
</dbReference>
<dbReference type="Gene3D" id="3.40.50.2300">
    <property type="match status" value="2"/>
</dbReference>
<dbReference type="AlphaFoldDB" id="E3H731"/>
<evidence type="ECO:0000256" key="5">
    <source>
        <dbReference type="ARBA" id="ARBA00023288"/>
    </source>
</evidence>
<dbReference type="OrthoDB" id="9769871at2"/>
<dbReference type="PROSITE" id="PS51257">
    <property type="entry name" value="PROKAR_LIPOPROTEIN"/>
    <property type="match status" value="1"/>
</dbReference>
<comment type="subcellular location">
    <subcellularLocation>
        <location evidence="1">Cell membrane</location>
    </subcellularLocation>
</comment>
<proteinExistence type="predicted"/>
<evidence type="ECO:0000256" key="4">
    <source>
        <dbReference type="ARBA" id="ARBA00023136"/>
    </source>
</evidence>
<dbReference type="InterPro" id="IPR003760">
    <property type="entry name" value="PnrA-like"/>
</dbReference>
<organism evidence="7 8">
    <name type="scientific">Ilyobacter polytropus (strain ATCC 51220 / DSM 2926 / LMG 16218 / CuHBu1)</name>
    <dbReference type="NCBI Taxonomy" id="572544"/>
    <lineage>
        <taxon>Bacteria</taxon>
        <taxon>Fusobacteriati</taxon>
        <taxon>Fusobacteriota</taxon>
        <taxon>Fusobacteriia</taxon>
        <taxon>Fusobacteriales</taxon>
        <taxon>Fusobacteriaceae</taxon>
        <taxon>Ilyobacter</taxon>
    </lineage>
</organism>
<dbReference type="EMBL" id="CP002281">
    <property type="protein sequence ID" value="ADO81927.1"/>
    <property type="molecule type" value="Genomic_DNA"/>
</dbReference>
<dbReference type="PANTHER" id="PTHR34296:SF2">
    <property type="entry name" value="ABC TRANSPORTER GUANOSINE-BINDING PROTEIN NUPN"/>
    <property type="match status" value="1"/>
</dbReference>
<dbReference type="InterPro" id="IPR050957">
    <property type="entry name" value="BMP_lipoprotein"/>
</dbReference>
<dbReference type="Proteomes" id="UP000006875">
    <property type="component" value="Chromosome"/>
</dbReference>
<evidence type="ECO:0000256" key="2">
    <source>
        <dbReference type="ARBA" id="ARBA00022475"/>
    </source>
</evidence>
<keyword evidence="4" id="KW-0472">Membrane</keyword>
<feature type="domain" description="ABC transporter substrate-binding protein PnrA-like" evidence="6">
    <location>
        <begin position="38"/>
        <end position="326"/>
    </location>
</feature>
<dbReference type="Pfam" id="PF02608">
    <property type="entry name" value="Bmp"/>
    <property type="match status" value="1"/>
</dbReference>
<dbReference type="PANTHER" id="PTHR34296">
    <property type="entry name" value="TRANSCRIPTIONAL ACTIVATOR PROTEIN MED"/>
    <property type="match status" value="1"/>
</dbReference>
<accession>E3H731</accession>
<dbReference type="STRING" id="572544.Ilyop_0138"/>
<dbReference type="HOGENOM" id="CLU_038813_1_2_0"/>
<keyword evidence="3" id="KW-0732">Signal</keyword>
<gene>
    <name evidence="7" type="ordered locus">Ilyop_0138</name>
</gene>
<keyword evidence="5 7" id="KW-0449">Lipoprotein</keyword>
<reference evidence="7 8" key="1">
    <citation type="journal article" date="2010" name="Stand. Genomic Sci.">
        <title>Complete genome sequence of Ilyobacter polytropus type strain (CuHbu1).</title>
        <authorList>
            <person name="Sikorski J."/>
            <person name="Chertkov O."/>
            <person name="Lapidus A."/>
            <person name="Nolan M."/>
            <person name="Lucas S."/>
            <person name="Del Rio T.G."/>
            <person name="Tice H."/>
            <person name="Cheng J.F."/>
            <person name="Tapia R."/>
            <person name="Han C."/>
            <person name="Goodwin L."/>
            <person name="Pitluck S."/>
            <person name="Liolios K."/>
            <person name="Ivanova N."/>
            <person name="Mavromatis K."/>
            <person name="Mikhailova N."/>
            <person name="Pati A."/>
            <person name="Chen A."/>
            <person name="Palaniappan K."/>
            <person name="Land M."/>
            <person name="Hauser L."/>
            <person name="Chang Y.J."/>
            <person name="Jeffries C.D."/>
            <person name="Brambilla E."/>
            <person name="Yasawong M."/>
            <person name="Rohde M."/>
            <person name="Pukall R."/>
            <person name="Spring S."/>
            <person name="Goker M."/>
            <person name="Woyke T."/>
            <person name="Bristow J."/>
            <person name="Eisen J.A."/>
            <person name="Markowitz V."/>
            <person name="Hugenholtz P."/>
            <person name="Kyrpides N.C."/>
            <person name="Klenk H.P."/>
        </authorList>
    </citation>
    <scope>NUCLEOTIDE SEQUENCE [LARGE SCALE GENOMIC DNA]</scope>
    <source>
        <strain evidence="8">ATCC 51220 / DSM 2926 / LMG 16218 / CuHBu1</strain>
    </source>
</reference>
<dbReference type="GO" id="GO:0005886">
    <property type="term" value="C:plasma membrane"/>
    <property type="evidence" value="ECO:0007669"/>
    <property type="project" value="UniProtKB-SubCell"/>
</dbReference>
<dbReference type="CDD" id="cd06304">
    <property type="entry name" value="PBP1_BmpA_Med_PnrA-like"/>
    <property type="match status" value="1"/>
</dbReference>